<sequence length="529" mass="59927">MKSLGGWKAWLVLVVVLQHLCVVTHGAIHKYNKKPFRPYLDALVYGGAKEGMRATRINQNRTDEIIEKWSEHPASGMSRHSTDGLSYIRFEGLKFLRPKEVADKYRDKKHKNGKTGLVQILLFEVRNLYDVGHVNPETKEHTLCCTKKLSQEIGCTKNSLILQTENENQTWPKLFDVHFNGAKETVHVEDMLIDVEETGLYNLWFITCHPDLTASQLWVSGTSIWKNPTGFLPGMMLPLIPLYGVLSLCYLFLGFVWLVLLFRNFKDVIMLQVQISVVLLLSMLETSLWYFDYVNFNNTGSRPAAITMWAVLFGALRKVISKVVLLLVCMGYGVVKPTLGQDKRKILLLTAAYLGATILLDTLSNVGTIDDISDFGRITILLPVAALDGVIIVWVFSSLTKIINKLQNRNQVVKLTMYSRLYKTMVLAAGVSLVWMLYEMYFRVADAASMQWQSEWVSACFWKTMTLALTAVVCVLWSPSKVSARYAYSEQLDGNGEDNLELCERSATPKNDETVFSLEDEDEEAGKLE</sequence>
<evidence type="ECO:0000256" key="4">
    <source>
        <dbReference type="ARBA" id="ARBA00022989"/>
    </source>
</evidence>
<feature type="transmembrane region" description="Helical" evidence="7">
    <location>
        <begin position="346"/>
        <end position="366"/>
    </location>
</feature>
<reference evidence="10 11" key="1">
    <citation type="submission" date="2018-07" db="EMBL/GenBank/DDBJ databases">
        <title>The complete nuclear genome of the prasinophyte Chloropicon primus (CCMP1205).</title>
        <authorList>
            <person name="Pombert J.-F."/>
            <person name="Otis C."/>
            <person name="Turmel M."/>
            <person name="Lemieux C."/>
        </authorList>
    </citation>
    <scope>NUCLEOTIDE SEQUENCE [LARGE SCALE GENOMIC DNA]</scope>
    <source>
        <strain evidence="10 11">CCMP1205</strain>
    </source>
</reference>
<dbReference type="STRING" id="1764295.A0A5B8MJB3"/>
<protein>
    <submittedName>
        <fullName evidence="10">Transmembrane receptor protein</fullName>
    </submittedName>
</protein>
<evidence type="ECO:0000256" key="2">
    <source>
        <dbReference type="ARBA" id="ARBA00022692"/>
    </source>
</evidence>
<dbReference type="OrthoDB" id="19932at2759"/>
<evidence type="ECO:0000256" key="3">
    <source>
        <dbReference type="ARBA" id="ARBA00022729"/>
    </source>
</evidence>
<keyword evidence="5 7" id="KW-0472">Membrane</keyword>
<keyword evidence="10" id="KW-0675">Receptor</keyword>
<evidence type="ECO:0000313" key="10">
    <source>
        <dbReference type="EMBL" id="QDZ20708.1"/>
    </source>
</evidence>
<dbReference type="GO" id="GO:0016020">
    <property type="term" value="C:membrane"/>
    <property type="evidence" value="ECO:0007669"/>
    <property type="project" value="UniProtKB-SubCell"/>
</dbReference>
<name>A0A5B8MJB3_9CHLO</name>
<feature type="domain" description="GOST seven transmembrane" evidence="9">
    <location>
        <begin position="238"/>
        <end position="481"/>
    </location>
</feature>
<organism evidence="10 11">
    <name type="scientific">Chloropicon primus</name>
    <dbReference type="NCBI Taxonomy" id="1764295"/>
    <lineage>
        <taxon>Eukaryota</taxon>
        <taxon>Viridiplantae</taxon>
        <taxon>Chlorophyta</taxon>
        <taxon>Chloropicophyceae</taxon>
        <taxon>Chloropicales</taxon>
        <taxon>Chloropicaceae</taxon>
        <taxon>Chloropicon</taxon>
    </lineage>
</organism>
<feature type="transmembrane region" description="Helical" evidence="7">
    <location>
        <begin position="421"/>
        <end position="444"/>
    </location>
</feature>
<dbReference type="InterPro" id="IPR009637">
    <property type="entry name" value="GPR107/GPR108-like"/>
</dbReference>
<proteinExistence type="predicted"/>
<keyword evidence="4 7" id="KW-1133">Transmembrane helix</keyword>
<evidence type="ECO:0000256" key="7">
    <source>
        <dbReference type="SAM" id="Phobius"/>
    </source>
</evidence>
<evidence type="ECO:0000256" key="5">
    <source>
        <dbReference type="ARBA" id="ARBA00023136"/>
    </source>
</evidence>
<feature type="transmembrane region" description="Helical" evidence="7">
    <location>
        <begin position="242"/>
        <end position="262"/>
    </location>
</feature>
<evidence type="ECO:0000313" key="11">
    <source>
        <dbReference type="Proteomes" id="UP000316726"/>
    </source>
</evidence>
<feature type="signal peptide" evidence="8">
    <location>
        <begin position="1"/>
        <end position="26"/>
    </location>
</feature>
<dbReference type="Proteomes" id="UP000316726">
    <property type="component" value="Chromosome 4"/>
</dbReference>
<dbReference type="EMBL" id="CP031037">
    <property type="protein sequence ID" value="QDZ20708.1"/>
    <property type="molecule type" value="Genomic_DNA"/>
</dbReference>
<evidence type="ECO:0000259" key="9">
    <source>
        <dbReference type="Pfam" id="PF06814"/>
    </source>
</evidence>
<dbReference type="PANTHER" id="PTHR21229">
    <property type="entry name" value="LUNG SEVEN TRANSMEMBRANE RECEPTOR"/>
    <property type="match status" value="1"/>
</dbReference>
<dbReference type="AlphaFoldDB" id="A0A5B8MJB3"/>
<evidence type="ECO:0000256" key="6">
    <source>
        <dbReference type="SAM" id="MobiDB-lite"/>
    </source>
</evidence>
<dbReference type="GO" id="GO:0005794">
    <property type="term" value="C:Golgi apparatus"/>
    <property type="evidence" value="ECO:0007669"/>
    <property type="project" value="TreeGrafter"/>
</dbReference>
<accession>A0A5B8MJB3</accession>
<feature type="transmembrane region" description="Helical" evidence="7">
    <location>
        <begin position="311"/>
        <end position="334"/>
    </location>
</feature>
<feature type="compositionally biased region" description="Acidic residues" evidence="6">
    <location>
        <begin position="518"/>
        <end position="529"/>
    </location>
</feature>
<dbReference type="Pfam" id="PF06814">
    <property type="entry name" value="GOST_TM"/>
    <property type="match status" value="1"/>
</dbReference>
<comment type="subcellular location">
    <subcellularLocation>
        <location evidence="1">Membrane</location>
        <topology evidence="1">Multi-pass membrane protein</topology>
    </subcellularLocation>
</comment>
<dbReference type="InterPro" id="IPR053937">
    <property type="entry name" value="GOST_TM"/>
</dbReference>
<keyword evidence="11" id="KW-1185">Reference proteome</keyword>
<feature type="transmembrane region" description="Helical" evidence="7">
    <location>
        <begin position="456"/>
        <end position="477"/>
    </location>
</feature>
<evidence type="ECO:0000256" key="1">
    <source>
        <dbReference type="ARBA" id="ARBA00004141"/>
    </source>
</evidence>
<feature type="chain" id="PRO_5022845922" evidence="8">
    <location>
        <begin position="27"/>
        <end position="529"/>
    </location>
</feature>
<gene>
    <name evidence="10" type="ORF">A3770_04p32260</name>
</gene>
<keyword evidence="2 7" id="KW-0812">Transmembrane</keyword>
<dbReference type="PANTHER" id="PTHR21229:SF1">
    <property type="entry name" value="GH17801P"/>
    <property type="match status" value="1"/>
</dbReference>
<feature type="transmembrane region" description="Helical" evidence="7">
    <location>
        <begin position="269"/>
        <end position="291"/>
    </location>
</feature>
<evidence type="ECO:0000256" key="8">
    <source>
        <dbReference type="SAM" id="SignalP"/>
    </source>
</evidence>
<feature type="region of interest" description="Disordered" evidence="6">
    <location>
        <begin position="507"/>
        <end position="529"/>
    </location>
</feature>
<feature type="transmembrane region" description="Helical" evidence="7">
    <location>
        <begin position="378"/>
        <end position="400"/>
    </location>
</feature>
<keyword evidence="3 8" id="KW-0732">Signal</keyword>